<evidence type="ECO:0000259" key="2">
    <source>
        <dbReference type="SMART" id="SM00646"/>
    </source>
</evidence>
<protein>
    <submittedName>
        <fullName evidence="3">N-acetylmuramoyl-L-alanine amidase</fullName>
    </submittedName>
</protein>
<dbReference type="PANTHER" id="PTHR30404:SF0">
    <property type="entry name" value="N-ACETYLMURAMOYL-L-ALANINE AMIDASE AMIC"/>
    <property type="match status" value="1"/>
</dbReference>
<evidence type="ECO:0000313" key="4">
    <source>
        <dbReference type="Proteomes" id="UP000516046"/>
    </source>
</evidence>
<sequence length="269" mass="28795">MKVARTNIWTILTLIAACLGLLVLIYMSCFHAAQSATVTSAVKPLIVLDAGHGGEDGGAVGCSPVPEKVINLAITQKVEKKLMQAGCKIVMTRNNDVMLGDSSLSTLRERKASDIHKRFAIIQSNPGCTFISIHQNHFTDGVYSGAQVFYSKNNSKSAALAEQIRQTIVSDVQPENTRKNKAATNSIYLLAHAQDPAVLVECGFLSNNSEAKLLNDEQYQQKMADAIAKGILQYLQGKGIKTVASGSSQDLYSSASSAIISSKSSTKKG</sequence>
<dbReference type="PANTHER" id="PTHR30404">
    <property type="entry name" value="N-ACETYLMURAMOYL-L-ALANINE AMIDASE"/>
    <property type="match status" value="1"/>
</dbReference>
<dbReference type="GO" id="GO:0009253">
    <property type="term" value="P:peptidoglycan catabolic process"/>
    <property type="evidence" value="ECO:0007669"/>
    <property type="project" value="InterPro"/>
</dbReference>
<keyword evidence="4" id="KW-1185">Reference proteome</keyword>
<organism evidence="3 4">
    <name type="scientific">Caproicibacterium amylolyticum</name>
    <dbReference type="NCBI Taxonomy" id="2766537"/>
    <lineage>
        <taxon>Bacteria</taxon>
        <taxon>Bacillati</taxon>
        <taxon>Bacillota</taxon>
        <taxon>Clostridia</taxon>
        <taxon>Eubacteriales</taxon>
        <taxon>Oscillospiraceae</taxon>
        <taxon>Caproicibacterium</taxon>
    </lineage>
</organism>
<dbReference type="InterPro" id="IPR002508">
    <property type="entry name" value="MurNAc-LAA_cat"/>
</dbReference>
<dbReference type="GO" id="GO:0030288">
    <property type="term" value="C:outer membrane-bounded periplasmic space"/>
    <property type="evidence" value="ECO:0007669"/>
    <property type="project" value="TreeGrafter"/>
</dbReference>
<gene>
    <name evidence="3" type="ORF">H6X83_06660</name>
</gene>
<dbReference type="CDD" id="cd02696">
    <property type="entry name" value="MurNAc-LAA"/>
    <property type="match status" value="1"/>
</dbReference>
<evidence type="ECO:0000256" key="1">
    <source>
        <dbReference type="ARBA" id="ARBA00022801"/>
    </source>
</evidence>
<proteinExistence type="predicted"/>
<dbReference type="SUPFAM" id="SSF53187">
    <property type="entry name" value="Zn-dependent exopeptidases"/>
    <property type="match status" value="1"/>
</dbReference>
<dbReference type="SMART" id="SM00646">
    <property type="entry name" value="Ami_3"/>
    <property type="match status" value="1"/>
</dbReference>
<dbReference type="AlphaFoldDB" id="A0A7G9WKR0"/>
<evidence type="ECO:0000313" key="3">
    <source>
        <dbReference type="EMBL" id="QNO19272.1"/>
    </source>
</evidence>
<keyword evidence="1" id="KW-0378">Hydrolase</keyword>
<dbReference type="GO" id="GO:0008745">
    <property type="term" value="F:N-acetylmuramoyl-L-alanine amidase activity"/>
    <property type="evidence" value="ECO:0007669"/>
    <property type="project" value="InterPro"/>
</dbReference>
<name>A0A7G9WKR0_9FIRM</name>
<dbReference type="EMBL" id="CP060696">
    <property type="protein sequence ID" value="QNO19272.1"/>
    <property type="molecule type" value="Genomic_DNA"/>
</dbReference>
<dbReference type="InterPro" id="IPR050695">
    <property type="entry name" value="N-acetylmuramoyl_amidase_3"/>
</dbReference>
<accession>A0A7G9WKR0</accession>
<dbReference type="PROSITE" id="PS51257">
    <property type="entry name" value="PROKAR_LIPOPROTEIN"/>
    <property type="match status" value="1"/>
</dbReference>
<dbReference type="Proteomes" id="UP000516046">
    <property type="component" value="Chromosome"/>
</dbReference>
<dbReference type="KEGG" id="caml:H6X83_06660"/>
<feature type="domain" description="MurNAc-LAA" evidence="2">
    <location>
        <begin position="119"/>
        <end position="232"/>
    </location>
</feature>
<dbReference type="Gene3D" id="3.40.630.40">
    <property type="entry name" value="Zn-dependent exopeptidases"/>
    <property type="match status" value="1"/>
</dbReference>
<reference evidence="3 4" key="1">
    <citation type="submission" date="2020-08" db="EMBL/GenBank/DDBJ databases">
        <authorList>
            <person name="Ren C."/>
            <person name="Gu Y."/>
            <person name="Xu Y."/>
        </authorList>
    </citation>
    <scope>NUCLEOTIDE SEQUENCE [LARGE SCALE GENOMIC DNA]</scope>
    <source>
        <strain evidence="3 4">LBM18003</strain>
    </source>
</reference>
<dbReference type="Pfam" id="PF01520">
    <property type="entry name" value="Amidase_3"/>
    <property type="match status" value="1"/>
</dbReference>